<reference evidence="2 3" key="1">
    <citation type="submission" date="2024-05" db="EMBL/GenBank/DDBJ databases">
        <authorList>
            <person name="Wallberg A."/>
        </authorList>
    </citation>
    <scope>NUCLEOTIDE SEQUENCE [LARGE SCALE GENOMIC DNA]</scope>
</reference>
<dbReference type="InterPro" id="IPR040854">
    <property type="entry name" value="ZSWIM9"/>
</dbReference>
<sequence>GAEKHRGKRRIELNATYDCYEDLEAAVKIYEDTNFEKLYIRDSSSIERAKKRAPKRIFKNKLKFFEIKYACKYGGRIAKSKSKGARPNQGTCSQLKCGFNIKILTTADGQKLQVKSINRHSEHQKHNHPCTEELYRRLACERKPDQDLEKEVIDMLIAGEDKKKILIYVHQTTNGKKMMTLKDLNNLKMKMKLRPDLIFKREEPCKIEVEASDRSLNGNEDEQNLSRNREINQKYENAHVICTRIAAVVANKDTENFKKAMKCLQLFEEKMIDNDFNFMDCNCDQLFPIVRIEESNDVQIDPLDHQWRGDGGSGGEVFGDAQYLRKFMQI</sequence>
<proteinExistence type="predicted"/>
<evidence type="ECO:0000259" key="1">
    <source>
        <dbReference type="Pfam" id="PF21599"/>
    </source>
</evidence>
<dbReference type="AlphaFoldDB" id="A0AAV2S2X2"/>
<protein>
    <recommendedName>
        <fullName evidence="1">ZSWIM3 N-terminal domain-containing protein</fullName>
    </recommendedName>
</protein>
<evidence type="ECO:0000313" key="2">
    <source>
        <dbReference type="EMBL" id="CAL4156354.1"/>
    </source>
</evidence>
<feature type="non-terminal residue" evidence="2">
    <location>
        <position position="1"/>
    </location>
</feature>
<keyword evidence="3" id="KW-1185">Reference proteome</keyword>
<dbReference type="Proteomes" id="UP001497623">
    <property type="component" value="Unassembled WGS sequence"/>
</dbReference>
<organism evidence="2 3">
    <name type="scientific">Meganyctiphanes norvegica</name>
    <name type="common">Northern krill</name>
    <name type="synonym">Thysanopoda norvegica</name>
    <dbReference type="NCBI Taxonomy" id="48144"/>
    <lineage>
        <taxon>Eukaryota</taxon>
        <taxon>Metazoa</taxon>
        <taxon>Ecdysozoa</taxon>
        <taxon>Arthropoda</taxon>
        <taxon>Crustacea</taxon>
        <taxon>Multicrustacea</taxon>
        <taxon>Malacostraca</taxon>
        <taxon>Eumalacostraca</taxon>
        <taxon>Eucarida</taxon>
        <taxon>Euphausiacea</taxon>
        <taxon>Euphausiidae</taxon>
        <taxon>Meganyctiphanes</taxon>
    </lineage>
</organism>
<dbReference type="InterPro" id="IPR048325">
    <property type="entry name" value="ZSWIM3_N"/>
</dbReference>
<dbReference type="PANTHER" id="PTHR47086:SF4">
    <property type="entry name" value="BTB DOMAIN-CONTAINING PROTEIN"/>
    <property type="match status" value="1"/>
</dbReference>
<dbReference type="PANTHER" id="PTHR47086">
    <property type="entry name" value="BTB DOMAIN-CONTAINING PROTEIN"/>
    <property type="match status" value="1"/>
</dbReference>
<name>A0AAV2S2X2_MEGNR</name>
<gene>
    <name evidence="2" type="ORF">MNOR_LOCUS31702</name>
</gene>
<dbReference type="Pfam" id="PF21599">
    <property type="entry name" value="ZSWIM3_N"/>
    <property type="match status" value="1"/>
</dbReference>
<comment type="caution">
    <text evidence="2">The sequence shown here is derived from an EMBL/GenBank/DDBJ whole genome shotgun (WGS) entry which is preliminary data.</text>
</comment>
<evidence type="ECO:0000313" key="3">
    <source>
        <dbReference type="Proteomes" id="UP001497623"/>
    </source>
</evidence>
<feature type="domain" description="ZSWIM3 N-terminal" evidence="1">
    <location>
        <begin position="11"/>
        <end position="123"/>
    </location>
</feature>
<dbReference type="EMBL" id="CAXKWB010041441">
    <property type="protein sequence ID" value="CAL4156354.1"/>
    <property type="molecule type" value="Genomic_DNA"/>
</dbReference>
<accession>A0AAV2S2X2</accession>